<dbReference type="PANTHER" id="PTHR43132:SF2">
    <property type="entry name" value="ARSENICAL RESISTANCE OPERON REPRESSOR ARSR-RELATED"/>
    <property type="match status" value="1"/>
</dbReference>
<evidence type="ECO:0000259" key="5">
    <source>
        <dbReference type="SMART" id="SM00418"/>
    </source>
</evidence>
<organism evidence="6 7">
    <name type="scientific">Frondihabitans cladoniiphilus</name>
    <dbReference type="NCBI Taxonomy" id="715785"/>
    <lineage>
        <taxon>Bacteria</taxon>
        <taxon>Bacillati</taxon>
        <taxon>Actinomycetota</taxon>
        <taxon>Actinomycetes</taxon>
        <taxon>Micrococcales</taxon>
        <taxon>Microbacteriaceae</taxon>
        <taxon>Frondihabitans</taxon>
    </lineage>
</organism>
<dbReference type="InterPro" id="IPR036388">
    <property type="entry name" value="WH-like_DNA-bd_sf"/>
</dbReference>
<feature type="region of interest" description="Disordered" evidence="4">
    <location>
        <begin position="1"/>
        <end position="32"/>
    </location>
</feature>
<name>A0ABP8VRG8_9MICO</name>
<keyword evidence="2" id="KW-0238">DNA-binding</keyword>
<evidence type="ECO:0000256" key="4">
    <source>
        <dbReference type="SAM" id="MobiDB-lite"/>
    </source>
</evidence>
<keyword evidence="3" id="KW-0804">Transcription</keyword>
<dbReference type="InterPro" id="IPR001845">
    <property type="entry name" value="HTH_ArsR_DNA-bd_dom"/>
</dbReference>
<dbReference type="CDD" id="cd00090">
    <property type="entry name" value="HTH_ARSR"/>
    <property type="match status" value="1"/>
</dbReference>
<dbReference type="EMBL" id="BAABLM010000002">
    <property type="protein sequence ID" value="GAA4669937.1"/>
    <property type="molecule type" value="Genomic_DNA"/>
</dbReference>
<proteinExistence type="predicted"/>
<evidence type="ECO:0000256" key="3">
    <source>
        <dbReference type="ARBA" id="ARBA00023163"/>
    </source>
</evidence>
<dbReference type="InterPro" id="IPR011991">
    <property type="entry name" value="ArsR-like_HTH"/>
</dbReference>
<protein>
    <submittedName>
        <fullName evidence="6">Helix-turn-helix domain-containing protein</fullName>
    </submittedName>
</protein>
<dbReference type="Pfam" id="PF12840">
    <property type="entry name" value="HTH_20"/>
    <property type="match status" value="1"/>
</dbReference>
<evidence type="ECO:0000313" key="7">
    <source>
        <dbReference type="Proteomes" id="UP001501295"/>
    </source>
</evidence>
<dbReference type="InterPro" id="IPR051011">
    <property type="entry name" value="Metal_resp_trans_reg"/>
</dbReference>
<dbReference type="SMART" id="SM00418">
    <property type="entry name" value="HTH_ARSR"/>
    <property type="match status" value="1"/>
</dbReference>
<feature type="domain" description="HTH arsR-type" evidence="5">
    <location>
        <begin position="35"/>
        <end position="114"/>
    </location>
</feature>
<evidence type="ECO:0000256" key="1">
    <source>
        <dbReference type="ARBA" id="ARBA00023015"/>
    </source>
</evidence>
<keyword evidence="7" id="KW-1185">Reference proteome</keyword>
<accession>A0ABP8VRG8</accession>
<evidence type="ECO:0000256" key="2">
    <source>
        <dbReference type="ARBA" id="ARBA00023125"/>
    </source>
</evidence>
<gene>
    <name evidence="6" type="ORF">GCM10025780_11580</name>
</gene>
<evidence type="ECO:0000313" key="6">
    <source>
        <dbReference type="EMBL" id="GAA4669937.1"/>
    </source>
</evidence>
<sequence>MHAYAQDMSHDNPDGTLDGTGSGRRTGRPRSLDASALRALAHPLRIEIYETLGRVGSATASGLAEQLGESSGSTSYHLRQLERHQLVREVEGKGTGRERWWQVVPGGVSVSAREHESAAGRKSARMVVRQWDRSRAALLEEFAEAAESESGVPTEWYDATSMATINVSATVEQLRALSQAFDEFSAQWIDPLRGPTRSPDERRVQVHFNAFPIPDAFLPAPETPASSPEGD</sequence>
<dbReference type="Gene3D" id="1.10.10.10">
    <property type="entry name" value="Winged helix-like DNA-binding domain superfamily/Winged helix DNA-binding domain"/>
    <property type="match status" value="1"/>
</dbReference>
<dbReference type="Proteomes" id="UP001501295">
    <property type="component" value="Unassembled WGS sequence"/>
</dbReference>
<dbReference type="InterPro" id="IPR036390">
    <property type="entry name" value="WH_DNA-bd_sf"/>
</dbReference>
<reference evidence="7" key="1">
    <citation type="journal article" date="2019" name="Int. J. Syst. Evol. Microbiol.">
        <title>The Global Catalogue of Microorganisms (GCM) 10K type strain sequencing project: providing services to taxonomists for standard genome sequencing and annotation.</title>
        <authorList>
            <consortium name="The Broad Institute Genomics Platform"/>
            <consortium name="The Broad Institute Genome Sequencing Center for Infectious Disease"/>
            <person name="Wu L."/>
            <person name="Ma J."/>
        </authorList>
    </citation>
    <scope>NUCLEOTIDE SEQUENCE [LARGE SCALE GENOMIC DNA]</scope>
    <source>
        <strain evidence="7">JCM 18956</strain>
    </source>
</reference>
<keyword evidence="1" id="KW-0805">Transcription regulation</keyword>
<dbReference type="SUPFAM" id="SSF46785">
    <property type="entry name" value="Winged helix' DNA-binding domain"/>
    <property type="match status" value="1"/>
</dbReference>
<comment type="caution">
    <text evidence="6">The sequence shown here is derived from an EMBL/GenBank/DDBJ whole genome shotgun (WGS) entry which is preliminary data.</text>
</comment>
<dbReference type="PANTHER" id="PTHR43132">
    <property type="entry name" value="ARSENICAL RESISTANCE OPERON REPRESSOR ARSR-RELATED"/>
    <property type="match status" value="1"/>
</dbReference>